<sequence>MPVIPFLKSDKEKEKERERDQDRPIFKDNNITSNDSGSTVFPAGSSSSIAPPTPSSAGPIPSPQPPSNHSFSSPSATSVNTDSPNSTPSKYHPSRLLRRKASVSAKNANSEKEKEKEKEREKERESDVDPLPTGSSTSTTFNSDSGGPISPRALPSSPRRLPSSPRGLPSSPRTFFGFEGSDNRDRDKDKEKFHTFPRRGSDVRRGSLGASITNGLPSPTASKRSAYVYNGRLTTEGAADEAVVIISSARAEDDQELSSDLAALGLRSASALSTSESPLATLSSSVPKVLDGGFGLEHASGLVFGSGPGYSFSRQVHRYDHSGAEEGLLGKIAKDQDALIDTRFTHNRPLTPPDSASYLHATHPFYPTALSPPRRPMPKSPRATANLRQRESSSSGPSNTSYTPPSVGMMQATSAVGGSSSCVSPRQPSWESCTQPHSIERPTHPQRNNTSSPTPEPRRSGSRPTVTAEWLARKPSTASPTPKRLRPKHRASLSVDDHQLHQHSQSSLRSSPSQPIAESEHLRQSPHSSIYPSTPKRQGSLDASPDIGGAHLSTMSSFASSSSSSHPVARPKPRSTSFSSTNSDTDLDPPSSDGEIGVNSRRRSLLATPSHSRSAKVPSPSGAVPHCGGYEVEILCKDNRVGQPHGVSDNDTCNGEGAASADREDAGVDEIRWEVVIRRQTSRSTSQTPTSPLQLSTTSSIATAPISASSINLSLSLDQPTGKLVFISFPMDIHATPTRRRRPSMNAVHGRSGSSNGSILQQIASPRSSSATATTNISSPSSVRPSTPPLQTRSSLSNVSLNDRDTPTRTPSSRRKAPPAWPSPKAKVDPSTLSPSVAAAGQPDQSPRDVFTPRKSRVTPSRLDGDLLNKVTNAD</sequence>
<dbReference type="Proteomes" id="UP000092666">
    <property type="component" value="Unassembled WGS sequence"/>
</dbReference>
<feature type="compositionally biased region" description="Polar residues" evidence="1">
    <location>
        <begin position="133"/>
        <end position="145"/>
    </location>
</feature>
<feature type="compositionally biased region" description="Polar residues" evidence="1">
    <location>
        <begin position="67"/>
        <end position="89"/>
    </location>
</feature>
<feature type="region of interest" description="Disordered" evidence="1">
    <location>
        <begin position="737"/>
        <end position="875"/>
    </location>
</feature>
<feature type="compositionally biased region" description="Low complexity" evidence="1">
    <location>
        <begin position="553"/>
        <end position="565"/>
    </location>
</feature>
<reference evidence="2 3" key="1">
    <citation type="submission" date="2013-07" db="EMBL/GenBank/DDBJ databases">
        <title>The Genome Sequence of Cryptococcus heveanensis BCC8398.</title>
        <authorList>
            <consortium name="The Broad Institute Genome Sequencing Platform"/>
            <person name="Cuomo C."/>
            <person name="Litvintseva A."/>
            <person name="Chen Y."/>
            <person name="Heitman J."/>
            <person name="Sun S."/>
            <person name="Springer D."/>
            <person name="Dromer F."/>
            <person name="Young S.K."/>
            <person name="Zeng Q."/>
            <person name="Gargeya S."/>
            <person name="Fitzgerald M."/>
            <person name="Abouelleil A."/>
            <person name="Alvarado L."/>
            <person name="Berlin A.M."/>
            <person name="Chapman S.B."/>
            <person name="Dewar J."/>
            <person name="Goldberg J."/>
            <person name="Griggs A."/>
            <person name="Gujja S."/>
            <person name="Hansen M."/>
            <person name="Howarth C."/>
            <person name="Imamovic A."/>
            <person name="Larimer J."/>
            <person name="McCowan C."/>
            <person name="Murphy C."/>
            <person name="Pearson M."/>
            <person name="Priest M."/>
            <person name="Roberts A."/>
            <person name="Saif S."/>
            <person name="Shea T."/>
            <person name="Sykes S."/>
            <person name="Wortman J."/>
            <person name="Nusbaum C."/>
            <person name="Birren B."/>
        </authorList>
    </citation>
    <scope>NUCLEOTIDE SEQUENCE [LARGE SCALE GENOMIC DNA]</scope>
    <source>
        <strain evidence="2 3">BCC8398</strain>
    </source>
</reference>
<organism evidence="2 3">
    <name type="scientific">Kwoniella heveanensis BCC8398</name>
    <dbReference type="NCBI Taxonomy" id="1296120"/>
    <lineage>
        <taxon>Eukaryota</taxon>
        <taxon>Fungi</taxon>
        <taxon>Dikarya</taxon>
        <taxon>Basidiomycota</taxon>
        <taxon>Agaricomycotina</taxon>
        <taxon>Tremellomycetes</taxon>
        <taxon>Tremellales</taxon>
        <taxon>Cryptococcaceae</taxon>
        <taxon>Kwoniella</taxon>
    </lineage>
</organism>
<feature type="compositionally biased region" description="Low complexity" evidence="1">
    <location>
        <begin position="502"/>
        <end position="515"/>
    </location>
</feature>
<feature type="compositionally biased region" description="Basic and acidic residues" evidence="1">
    <location>
        <begin position="109"/>
        <end position="127"/>
    </location>
</feature>
<keyword evidence="3" id="KW-1185">Reference proteome</keyword>
<evidence type="ECO:0000313" key="3">
    <source>
        <dbReference type="Proteomes" id="UP000092666"/>
    </source>
</evidence>
<evidence type="ECO:0000256" key="1">
    <source>
        <dbReference type="SAM" id="MobiDB-lite"/>
    </source>
</evidence>
<feature type="compositionally biased region" description="Basic and acidic residues" evidence="1">
    <location>
        <begin position="8"/>
        <end position="26"/>
    </location>
</feature>
<reference evidence="3" key="2">
    <citation type="submission" date="2013-12" db="EMBL/GenBank/DDBJ databases">
        <title>Evolution of pathogenesis and genome organization in the Tremellales.</title>
        <authorList>
            <person name="Cuomo C."/>
            <person name="Litvintseva A."/>
            <person name="Heitman J."/>
            <person name="Chen Y."/>
            <person name="Sun S."/>
            <person name="Springer D."/>
            <person name="Dromer F."/>
            <person name="Young S."/>
            <person name="Zeng Q."/>
            <person name="Chapman S."/>
            <person name="Gujja S."/>
            <person name="Saif S."/>
            <person name="Birren B."/>
        </authorList>
    </citation>
    <scope>NUCLEOTIDE SEQUENCE [LARGE SCALE GENOMIC DNA]</scope>
    <source>
        <strain evidence="3">BCC8398</strain>
    </source>
</reference>
<feature type="compositionally biased region" description="Polar residues" evidence="1">
    <location>
        <begin position="411"/>
        <end position="437"/>
    </location>
</feature>
<dbReference type="OrthoDB" id="2564806at2759"/>
<feature type="region of interest" description="Disordered" evidence="1">
    <location>
        <begin position="647"/>
        <end position="666"/>
    </location>
</feature>
<feature type="region of interest" description="Disordered" evidence="1">
    <location>
        <begin position="1"/>
        <end position="223"/>
    </location>
</feature>
<gene>
    <name evidence="2" type="ORF">I316_04331</name>
</gene>
<proteinExistence type="predicted"/>
<feature type="compositionally biased region" description="Polar residues" evidence="1">
    <location>
        <begin position="790"/>
        <end position="801"/>
    </location>
</feature>
<feature type="region of interest" description="Disordered" evidence="1">
    <location>
        <begin position="679"/>
        <end position="698"/>
    </location>
</feature>
<feature type="compositionally biased region" description="Low complexity" evidence="1">
    <location>
        <begin position="392"/>
        <end position="406"/>
    </location>
</feature>
<feature type="compositionally biased region" description="Low complexity" evidence="1">
    <location>
        <begin position="575"/>
        <end position="584"/>
    </location>
</feature>
<feature type="compositionally biased region" description="Polar residues" evidence="1">
    <location>
        <begin position="29"/>
        <end position="39"/>
    </location>
</feature>
<accession>A0A1B9GSZ9</accession>
<feature type="compositionally biased region" description="Low complexity" evidence="1">
    <location>
        <begin position="150"/>
        <end position="173"/>
    </location>
</feature>
<evidence type="ECO:0000313" key="2">
    <source>
        <dbReference type="EMBL" id="OCF33985.1"/>
    </source>
</evidence>
<feature type="compositionally biased region" description="Polar residues" evidence="1">
    <location>
        <begin position="752"/>
        <end position="763"/>
    </location>
</feature>
<feature type="compositionally biased region" description="Polar residues" evidence="1">
    <location>
        <begin position="525"/>
        <end position="537"/>
    </location>
</feature>
<protein>
    <submittedName>
        <fullName evidence="2">Uncharacterized protein</fullName>
    </submittedName>
</protein>
<dbReference type="EMBL" id="KI669502">
    <property type="protein sequence ID" value="OCF33985.1"/>
    <property type="molecule type" value="Genomic_DNA"/>
</dbReference>
<feature type="compositionally biased region" description="Basic and acidic residues" evidence="1">
    <location>
        <begin position="181"/>
        <end position="205"/>
    </location>
</feature>
<feature type="compositionally biased region" description="Low complexity" evidence="1">
    <location>
        <begin position="42"/>
        <end position="59"/>
    </location>
</feature>
<dbReference type="AlphaFoldDB" id="A0A1B9GSZ9"/>
<feature type="compositionally biased region" description="Low complexity" evidence="1">
    <location>
        <begin position="764"/>
        <end position="785"/>
    </location>
</feature>
<feature type="compositionally biased region" description="Basic residues" evidence="1">
    <location>
        <begin position="92"/>
        <end position="101"/>
    </location>
</feature>
<feature type="region of interest" description="Disordered" evidence="1">
    <location>
        <begin position="345"/>
        <end position="624"/>
    </location>
</feature>
<name>A0A1B9GSZ9_9TREE</name>
<feature type="compositionally biased region" description="Polar residues" evidence="1">
    <location>
        <begin position="210"/>
        <end position="223"/>
    </location>
</feature>